<evidence type="ECO:0000313" key="3">
    <source>
        <dbReference type="EMBL" id="SFF40214.1"/>
    </source>
</evidence>
<evidence type="ECO:0000259" key="2">
    <source>
        <dbReference type="Pfam" id="PF02371"/>
    </source>
</evidence>
<dbReference type="GO" id="GO:0006313">
    <property type="term" value="P:DNA transposition"/>
    <property type="evidence" value="ECO:0007669"/>
    <property type="project" value="InterPro"/>
</dbReference>
<dbReference type="AlphaFoldDB" id="A0A1I2IDB9"/>
<dbReference type="InterPro" id="IPR047650">
    <property type="entry name" value="Transpos_IS110"/>
</dbReference>
<feature type="domain" description="Transposase IS116/IS110/IS902 C-terminal" evidence="2">
    <location>
        <begin position="277"/>
        <end position="359"/>
    </location>
</feature>
<dbReference type="Pfam" id="PF02371">
    <property type="entry name" value="Transposase_20"/>
    <property type="match status" value="1"/>
</dbReference>
<evidence type="ECO:0000313" key="4">
    <source>
        <dbReference type="Proteomes" id="UP000183410"/>
    </source>
</evidence>
<dbReference type="OrthoDB" id="9790935at2"/>
<evidence type="ECO:0000259" key="1">
    <source>
        <dbReference type="Pfam" id="PF01548"/>
    </source>
</evidence>
<dbReference type="InterPro" id="IPR003346">
    <property type="entry name" value="Transposase_20"/>
</dbReference>
<reference evidence="4" key="1">
    <citation type="submission" date="2016-10" db="EMBL/GenBank/DDBJ databases">
        <authorList>
            <person name="Varghese N."/>
            <person name="Submissions S."/>
        </authorList>
    </citation>
    <scope>NUCLEOTIDE SEQUENCE [LARGE SCALE GENOMIC DNA]</scope>
    <source>
        <strain evidence="4">CGMCC 1.10223</strain>
    </source>
</reference>
<dbReference type="Proteomes" id="UP000183410">
    <property type="component" value="Unassembled WGS sequence"/>
</dbReference>
<dbReference type="PANTHER" id="PTHR33055">
    <property type="entry name" value="TRANSPOSASE FOR INSERTION SEQUENCE ELEMENT IS1111A"/>
    <property type="match status" value="1"/>
</dbReference>
<feature type="domain" description="Transposase IS110-like N-terminal" evidence="1">
    <location>
        <begin position="11"/>
        <end position="166"/>
    </location>
</feature>
<dbReference type="EMBL" id="FONN01000034">
    <property type="protein sequence ID" value="SFF40214.1"/>
    <property type="molecule type" value="Genomic_DNA"/>
</dbReference>
<gene>
    <name evidence="3" type="ORF">SAMN04487969_13416</name>
</gene>
<protein>
    <submittedName>
        <fullName evidence="3">Transposase</fullName>
    </submittedName>
</protein>
<sequence>MRHRKEQYIYVGVDLHKRTHTAVVINCWNEKLEVIEFENKPSAFPAVVNKVKKHVQDGMTIVFGLEDVGGYDRSLAVYLVENHFLVKEVNAALSNWKRRSYAMTEKHDSWDAENIAKLLLDELDRLPTAQPHDDYWILKQLVMRRYSLRDTLVMLKNQLHSQLSYNYPSYSKFFSEVDGRTALAVWHEYPSPYLLEDVTLEALAEFLRKNSNNVCSTKKATLILESVQADGNTKRNGQEYRDFLVRSHVNQIRDVHREISDVEDNIRDIMQKLDFKLNTFTGIDNVTASAIVAEVGDIARFTSADKLAKYAGLTPSQMSSGGRGKDRNQRQGNRALNKILWGLAVRQVQTARTSKKPLNPLFHAYYEKRLGEGKKKKQAIICIMRRLVNILYSMMKNKTEYRLASLPETLAS</sequence>
<dbReference type="Pfam" id="PF01548">
    <property type="entry name" value="DEDD_Tnp_IS110"/>
    <property type="match status" value="1"/>
</dbReference>
<accession>A0A1I2IDB9</accession>
<dbReference type="GO" id="GO:0003677">
    <property type="term" value="F:DNA binding"/>
    <property type="evidence" value="ECO:0007669"/>
    <property type="project" value="InterPro"/>
</dbReference>
<organism evidence="3 4">
    <name type="scientific">Paenibacillus algorifonticola</name>
    <dbReference type="NCBI Taxonomy" id="684063"/>
    <lineage>
        <taxon>Bacteria</taxon>
        <taxon>Bacillati</taxon>
        <taxon>Bacillota</taxon>
        <taxon>Bacilli</taxon>
        <taxon>Bacillales</taxon>
        <taxon>Paenibacillaceae</taxon>
        <taxon>Paenibacillus</taxon>
    </lineage>
</organism>
<dbReference type="GO" id="GO:0004803">
    <property type="term" value="F:transposase activity"/>
    <property type="evidence" value="ECO:0007669"/>
    <property type="project" value="InterPro"/>
</dbReference>
<keyword evidence="4" id="KW-1185">Reference proteome</keyword>
<dbReference type="InterPro" id="IPR002525">
    <property type="entry name" value="Transp_IS110-like_N"/>
</dbReference>
<dbReference type="PANTHER" id="PTHR33055:SF15">
    <property type="entry name" value="TRANSPOSASE-RELATED"/>
    <property type="match status" value="1"/>
</dbReference>
<dbReference type="RefSeq" id="WP_046234783.1">
    <property type="nucleotide sequence ID" value="NZ_FONN01000034.1"/>
</dbReference>
<proteinExistence type="predicted"/>
<name>A0A1I2IDB9_9BACL</name>
<dbReference type="NCBIfam" id="NF033542">
    <property type="entry name" value="transpos_IS110"/>
    <property type="match status" value="1"/>
</dbReference>